<dbReference type="EMBL" id="JAPDHZ010000006">
    <property type="protein sequence ID" value="MDG0794194.1"/>
    <property type="molecule type" value="Genomic_DNA"/>
</dbReference>
<dbReference type="Pfam" id="PF14526">
    <property type="entry name" value="Cass2"/>
    <property type="match status" value="1"/>
</dbReference>
<dbReference type="AlphaFoldDB" id="A0A9X4QPC7"/>
<dbReference type="RefSeq" id="WP_277567954.1">
    <property type="nucleotide sequence ID" value="NZ_JAPDHZ010000006.1"/>
</dbReference>
<keyword evidence="3" id="KW-1185">Reference proteome</keyword>
<name>A0A9X4QPC7_9BACL</name>
<feature type="domain" description="Integron-associated effector binding protein" evidence="1">
    <location>
        <begin position="34"/>
        <end position="75"/>
    </location>
</feature>
<evidence type="ECO:0000313" key="3">
    <source>
        <dbReference type="Proteomes" id="UP001153387"/>
    </source>
</evidence>
<comment type="caution">
    <text evidence="2">The sequence shown here is derived from an EMBL/GenBank/DDBJ whole genome shotgun (WGS) entry which is preliminary data.</text>
</comment>
<sequence length="76" mass="8574">MAAIRAVGGAIPRPTSDWMASYLLFSWKSPSSTQWAEIWQWSQQAGNERTFTGDFEHYGPHVDPKDGQVEIYIAIS</sequence>
<dbReference type="InterPro" id="IPR011256">
    <property type="entry name" value="Reg_factor_effector_dom_sf"/>
</dbReference>
<accession>A0A9X4QPC7</accession>
<gene>
    <name evidence="2" type="ORF">OMP38_27680</name>
</gene>
<dbReference type="Gene3D" id="3.20.80.10">
    <property type="entry name" value="Regulatory factor, effector binding domain"/>
    <property type="match status" value="1"/>
</dbReference>
<proteinExistence type="predicted"/>
<protein>
    <submittedName>
        <fullName evidence="2">GyrI-like domain-containing protein</fullName>
    </submittedName>
</protein>
<dbReference type="Proteomes" id="UP001153387">
    <property type="component" value="Unassembled WGS sequence"/>
</dbReference>
<evidence type="ECO:0000259" key="1">
    <source>
        <dbReference type="Pfam" id="PF14526"/>
    </source>
</evidence>
<dbReference type="InterPro" id="IPR029441">
    <property type="entry name" value="Cass2"/>
</dbReference>
<evidence type="ECO:0000313" key="2">
    <source>
        <dbReference type="EMBL" id="MDG0794194.1"/>
    </source>
</evidence>
<organism evidence="2 3">
    <name type="scientific">Cohnella ginsengisoli</name>
    <dbReference type="NCBI Taxonomy" id="425004"/>
    <lineage>
        <taxon>Bacteria</taxon>
        <taxon>Bacillati</taxon>
        <taxon>Bacillota</taxon>
        <taxon>Bacilli</taxon>
        <taxon>Bacillales</taxon>
        <taxon>Paenibacillaceae</taxon>
        <taxon>Cohnella</taxon>
    </lineage>
</organism>
<reference evidence="2 3" key="1">
    <citation type="submission" date="2022-10" db="EMBL/GenBank/DDBJ databases">
        <title>Comparative genomic analysis of Cohnella hashimotonis sp. nov., isolated from the International Space Station.</title>
        <authorList>
            <person name="Simpson A."/>
            <person name="Venkateswaran K."/>
        </authorList>
    </citation>
    <scope>NUCLEOTIDE SEQUENCE [LARGE SCALE GENOMIC DNA]</scope>
    <source>
        <strain evidence="2 3">DSM 18997</strain>
    </source>
</reference>